<reference evidence="5 6" key="1">
    <citation type="journal article" date="2019" name="Proc. Natl. Acad. Sci. U.S.A.">
        <title>Regulatory changes in pterin and carotenoid genes underlie balanced color polymorphisms in the wall lizard.</title>
        <authorList>
            <person name="Andrade P."/>
            <person name="Pinho C."/>
            <person name="Perez I de Lanuza G."/>
            <person name="Afonso S."/>
            <person name="Brejcha J."/>
            <person name="Rubin C.J."/>
            <person name="Wallerman O."/>
            <person name="Pereira P."/>
            <person name="Sabatino S.J."/>
            <person name="Bellati A."/>
            <person name="Pellitteri-Rosa D."/>
            <person name="Bosakova Z."/>
            <person name="Bunikis I."/>
            <person name="Carretero M.A."/>
            <person name="Feiner N."/>
            <person name="Marsik P."/>
            <person name="Pauperio F."/>
            <person name="Salvi D."/>
            <person name="Soler L."/>
            <person name="While G.M."/>
            <person name="Uller T."/>
            <person name="Font E."/>
            <person name="Andersson L."/>
            <person name="Carneiro M."/>
        </authorList>
    </citation>
    <scope>NUCLEOTIDE SEQUENCE</scope>
</reference>
<reference evidence="5" key="2">
    <citation type="submission" date="2025-05" db="UniProtKB">
        <authorList>
            <consortium name="Ensembl"/>
        </authorList>
    </citation>
    <scope>IDENTIFICATION</scope>
</reference>
<dbReference type="InterPro" id="IPR015894">
    <property type="entry name" value="Guanylate-bd_N"/>
</dbReference>
<evidence type="ECO:0000313" key="6">
    <source>
        <dbReference type="Proteomes" id="UP000472272"/>
    </source>
</evidence>
<dbReference type="GeneTree" id="ENSGT00940000154265"/>
<name>A0A670INT3_PODMU</name>
<keyword evidence="2" id="KW-0342">GTP-binding</keyword>
<keyword evidence="1" id="KW-0547">Nucleotide-binding</keyword>
<organism evidence="5 6">
    <name type="scientific">Podarcis muralis</name>
    <name type="common">Wall lizard</name>
    <name type="synonym">Lacerta muralis</name>
    <dbReference type="NCBI Taxonomy" id="64176"/>
    <lineage>
        <taxon>Eukaryota</taxon>
        <taxon>Metazoa</taxon>
        <taxon>Chordata</taxon>
        <taxon>Craniata</taxon>
        <taxon>Vertebrata</taxon>
        <taxon>Euteleostomi</taxon>
        <taxon>Lepidosauria</taxon>
        <taxon>Squamata</taxon>
        <taxon>Bifurcata</taxon>
        <taxon>Unidentata</taxon>
        <taxon>Episquamata</taxon>
        <taxon>Laterata</taxon>
        <taxon>Lacertibaenia</taxon>
        <taxon>Lacertidae</taxon>
        <taxon>Podarcis</taxon>
    </lineage>
</organism>
<evidence type="ECO:0000256" key="2">
    <source>
        <dbReference type="ARBA" id="ARBA00023134"/>
    </source>
</evidence>
<proteinExistence type="inferred from homology"/>
<evidence type="ECO:0000256" key="1">
    <source>
        <dbReference type="ARBA" id="ARBA00022741"/>
    </source>
</evidence>
<dbReference type="Pfam" id="PF02263">
    <property type="entry name" value="GBP"/>
    <property type="match status" value="1"/>
</dbReference>
<dbReference type="Ensembl" id="ENSPMRT00000014217.1">
    <property type="protein sequence ID" value="ENSPMRP00000013317.1"/>
    <property type="gene ID" value="ENSPMRG00000008910.1"/>
</dbReference>
<evidence type="ECO:0000313" key="5">
    <source>
        <dbReference type="Ensembl" id="ENSPMRP00000013321.1"/>
    </source>
</evidence>
<accession>A0A670INT3</accession>
<dbReference type="SUPFAM" id="SSF52540">
    <property type="entry name" value="P-loop containing nucleoside triphosphate hydrolases"/>
    <property type="match status" value="1"/>
</dbReference>
<dbReference type="Gene3D" id="3.40.50.300">
    <property type="entry name" value="P-loop containing nucleotide triphosphate hydrolases"/>
    <property type="match status" value="1"/>
</dbReference>
<dbReference type="Proteomes" id="UP000472272">
    <property type="component" value="Chromosome 8"/>
</dbReference>
<dbReference type="AlphaFoldDB" id="A0A670INT3"/>
<dbReference type="OMA" id="LANFINM"/>
<dbReference type="FunFam" id="3.40.50.300:FF:000422">
    <property type="entry name" value="Guanylate-binding protein 1"/>
    <property type="match status" value="1"/>
</dbReference>
<evidence type="ECO:0000256" key="3">
    <source>
        <dbReference type="PROSITE-ProRule" id="PRU01052"/>
    </source>
</evidence>
<keyword evidence="6" id="KW-1185">Reference proteome</keyword>
<feature type="domain" description="GB1/RHD3-type G" evidence="4">
    <location>
        <begin position="37"/>
        <end position="236"/>
    </location>
</feature>
<dbReference type="Ensembl" id="ENSPMRT00000014224.1">
    <property type="protein sequence ID" value="ENSPMRP00000013324.1"/>
    <property type="gene ID" value="ENSPMRG00000008910.1"/>
</dbReference>
<sequence length="236" mass="26352">MAPGQVHMEAPVCLIENMPDGKLVVNREAAEVLARIRQPVVVVAIAGLYRTGKSYLMNRLAGKRKGFCLGATVQGLTKGIWMWCLPHPHRPDLTLLLLDTEGLGDVQKGNTQNDSWIFALAILLSSTLVYNSMGTIDQNALENLHYVTELTKKIKAKASSGEDEEEENSAEFVRFFPDFIWAVRDFTLQLEIDGHPVTEDGYLENALRLQKGTVTARKKMQCLRWGEDTASLEVHN</sequence>
<comment type="similarity">
    <text evidence="3">Belongs to the TRAFAC class dynamin-like GTPase superfamily. GB1/RHD3 GTPase family.</text>
</comment>
<protein>
    <recommendedName>
        <fullName evidence="4">GB1/RHD3-type G domain-containing protein</fullName>
    </recommendedName>
</protein>
<dbReference type="InterPro" id="IPR030386">
    <property type="entry name" value="G_GB1_RHD3_dom"/>
</dbReference>
<evidence type="ECO:0000259" key="4">
    <source>
        <dbReference type="PROSITE" id="PS51715"/>
    </source>
</evidence>
<dbReference type="InterPro" id="IPR027417">
    <property type="entry name" value="P-loop_NTPase"/>
</dbReference>
<dbReference type="Ensembl" id="ENSPMRT00000014221.1">
    <property type="protein sequence ID" value="ENSPMRP00000013321.1"/>
    <property type="gene ID" value="ENSPMRG00000008910.1"/>
</dbReference>
<dbReference type="PROSITE" id="PS51715">
    <property type="entry name" value="G_GB1_RHD3"/>
    <property type="match status" value="1"/>
</dbReference>
<dbReference type="GO" id="GO:0005525">
    <property type="term" value="F:GTP binding"/>
    <property type="evidence" value="ECO:0007669"/>
    <property type="project" value="UniProtKB-KW"/>
</dbReference>
<dbReference type="CDD" id="cd01851">
    <property type="entry name" value="GBP"/>
    <property type="match status" value="1"/>
</dbReference>
<dbReference type="GO" id="GO:0003924">
    <property type="term" value="F:GTPase activity"/>
    <property type="evidence" value="ECO:0007669"/>
    <property type="project" value="InterPro"/>
</dbReference>
<dbReference type="PANTHER" id="PTHR10751">
    <property type="entry name" value="GUANYLATE BINDING PROTEIN"/>
    <property type="match status" value="1"/>
</dbReference>